<dbReference type="eggNOG" id="COG1396">
    <property type="taxonomic scope" value="Bacteria"/>
</dbReference>
<dbReference type="Gene3D" id="1.10.260.40">
    <property type="entry name" value="lambda repressor-like DNA-binding domains"/>
    <property type="match status" value="1"/>
</dbReference>
<dbReference type="AlphaFoldDB" id="V6Z2G2"/>
<protein>
    <submittedName>
        <fullName evidence="2">Cro/Cl family transcriptional regulator</fullName>
    </submittedName>
</protein>
<dbReference type="SUPFAM" id="SSF47413">
    <property type="entry name" value="lambda repressor-like DNA-binding domains"/>
    <property type="match status" value="1"/>
</dbReference>
<sequence>MTVDLLRVKAERIAKGLSQEQVAEALGWKDRARYAKRENGLVSFGADELIKVAETFGYSKDQIGIFFTDNVPKMEQM</sequence>
<dbReference type="GO" id="GO:0003677">
    <property type="term" value="F:DNA binding"/>
    <property type="evidence" value="ECO:0007669"/>
    <property type="project" value="InterPro"/>
</dbReference>
<evidence type="ECO:0000313" key="3">
    <source>
        <dbReference type="Proteomes" id="UP000018482"/>
    </source>
</evidence>
<dbReference type="EMBL" id="ANQC01000116">
    <property type="protein sequence ID" value="ESV55125.1"/>
    <property type="molecule type" value="Genomic_DNA"/>
</dbReference>
<dbReference type="SMART" id="SM00530">
    <property type="entry name" value="HTH_XRE"/>
    <property type="match status" value="1"/>
</dbReference>
<comment type="caution">
    <text evidence="2">The sequence shown here is derived from an EMBL/GenBank/DDBJ whole genome shotgun (WGS) entry which is preliminary data.</text>
</comment>
<dbReference type="InterPro" id="IPR010982">
    <property type="entry name" value="Lambda_DNA-bd_dom_sf"/>
</dbReference>
<evidence type="ECO:0000313" key="2">
    <source>
        <dbReference type="EMBL" id="ESV55125.1"/>
    </source>
</evidence>
<reference evidence="2 3" key="1">
    <citation type="submission" date="2013-05" db="EMBL/GenBank/DDBJ databases">
        <authorList>
            <person name="Richards V.P."/>
            <person name="Durkin S.A.S."/>
            <person name="Kim M."/>
            <person name="Pavinski Bitar P.D."/>
            <person name="Stanhope M.J."/>
            <person name="Town C.D."/>
            <person name="Venter J.C."/>
        </authorList>
    </citation>
    <scope>NUCLEOTIDE SEQUENCE [LARGE SCALE GENOMIC DNA]</scope>
    <source>
        <strain evidence="2 3">LMG 14747</strain>
    </source>
</reference>
<dbReference type="PROSITE" id="PS50943">
    <property type="entry name" value="HTH_CROC1"/>
    <property type="match status" value="1"/>
</dbReference>
<accession>V6Z2G2</accession>
<gene>
    <name evidence="2" type="ORF">SAG0136_07885</name>
</gene>
<evidence type="ECO:0000259" key="1">
    <source>
        <dbReference type="PROSITE" id="PS50943"/>
    </source>
</evidence>
<feature type="domain" description="HTH cro/C1-type" evidence="1">
    <location>
        <begin position="8"/>
        <end position="63"/>
    </location>
</feature>
<dbReference type="InterPro" id="IPR001387">
    <property type="entry name" value="Cro/C1-type_HTH"/>
</dbReference>
<organism evidence="2 3">
    <name type="scientific">Streptococcus agalactiae LMG 14747</name>
    <dbReference type="NCBI Taxonomy" id="1154860"/>
    <lineage>
        <taxon>Bacteria</taxon>
        <taxon>Bacillati</taxon>
        <taxon>Bacillota</taxon>
        <taxon>Bacilli</taxon>
        <taxon>Lactobacillales</taxon>
        <taxon>Streptococcaceae</taxon>
        <taxon>Streptococcus</taxon>
    </lineage>
</organism>
<dbReference type="Proteomes" id="UP000018482">
    <property type="component" value="Unassembled WGS sequence"/>
</dbReference>
<dbReference type="Pfam" id="PF01381">
    <property type="entry name" value="HTH_3"/>
    <property type="match status" value="1"/>
</dbReference>
<dbReference type="CDD" id="cd00093">
    <property type="entry name" value="HTH_XRE"/>
    <property type="match status" value="1"/>
</dbReference>
<name>V6Z2G2_STRAG</name>
<proteinExistence type="predicted"/>